<dbReference type="PANTHER" id="PTHR13932">
    <property type="entry name" value="COPROPORPHYRINIGEN III OXIDASE"/>
    <property type="match status" value="1"/>
</dbReference>
<organism evidence="11 12">
    <name type="scientific">Dethiosulfatibacter aminovorans DSM 17477</name>
    <dbReference type="NCBI Taxonomy" id="1121476"/>
    <lineage>
        <taxon>Bacteria</taxon>
        <taxon>Bacillati</taxon>
        <taxon>Bacillota</taxon>
        <taxon>Tissierellia</taxon>
        <taxon>Dethiosulfatibacter</taxon>
    </lineage>
</organism>
<dbReference type="Pfam" id="PF06969">
    <property type="entry name" value="HemN_C"/>
    <property type="match status" value="1"/>
</dbReference>
<dbReference type="SMART" id="SM00729">
    <property type="entry name" value="Elp3"/>
    <property type="match status" value="1"/>
</dbReference>
<dbReference type="InterPro" id="IPR034505">
    <property type="entry name" value="Coproporphyrinogen-III_oxidase"/>
</dbReference>
<dbReference type="InterPro" id="IPR058240">
    <property type="entry name" value="rSAM_sf"/>
</dbReference>
<keyword evidence="8 9" id="KW-0143">Chaperone</keyword>
<dbReference type="GO" id="GO:0051539">
    <property type="term" value="F:4 iron, 4 sulfur cluster binding"/>
    <property type="evidence" value="ECO:0007669"/>
    <property type="project" value="UniProtKB-UniRule"/>
</dbReference>
<comment type="function">
    <text evidence="9">Probably acts as a heme chaperone, transferring heme to an unknown acceptor. Binds one molecule of heme per monomer, possibly covalently. Binds 1 [4Fe-4S] cluster. The cluster is coordinated with 3 cysteines and an exchangeable S-adenosyl-L-methionine.</text>
</comment>
<keyword evidence="7 9" id="KW-0411">Iron-sulfur</keyword>
<dbReference type="GO" id="GO:0004109">
    <property type="term" value="F:coproporphyrinogen oxidase activity"/>
    <property type="evidence" value="ECO:0007669"/>
    <property type="project" value="InterPro"/>
</dbReference>
<dbReference type="InterPro" id="IPR004559">
    <property type="entry name" value="HemW-like"/>
</dbReference>
<dbReference type="RefSeq" id="WP_175548505.1">
    <property type="nucleotide sequence ID" value="NZ_FQZL01000006.1"/>
</dbReference>
<dbReference type="InterPro" id="IPR007197">
    <property type="entry name" value="rSAM"/>
</dbReference>
<keyword evidence="3 9" id="KW-0349">Heme</keyword>
<keyword evidence="12" id="KW-1185">Reference proteome</keyword>
<comment type="subcellular location">
    <subcellularLocation>
        <location evidence="9">Cytoplasm</location>
    </subcellularLocation>
</comment>
<dbReference type="AlphaFoldDB" id="A0A1M6DUN4"/>
<evidence type="ECO:0000256" key="7">
    <source>
        <dbReference type="ARBA" id="ARBA00023014"/>
    </source>
</evidence>
<dbReference type="Proteomes" id="UP000184052">
    <property type="component" value="Unassembled WGS sequence"/>
</dbReference>
<dbReference type="NCBIfam" id="TIGR00539">
    <property type="entry name" value="hemN_rel"/>
    <property type="match status" value="1"/>
</dbReference>
<dbReference type="PANTHER" id="PTHR13932:SF5">
    <property type="entry name" value="RADICAL S-ADENOSYL METHIONINE DOMAIN-CONTAINING PROTEIN 1, MITOCHONDRIAL"/>
    <property type="match status" value="1"/>
</dbReference>
<dbReference type="GO" id="GO:0005737">
    <property type="term" value="C:cytoplasm"/>
    <property type="evidence" value="ECO:0007669"/>
    <property type="project" value="UniProtKB-SubCell"/>
</dbReference>
<keyword evidence="4 9" id="KW-0949">S-adenosyl-L-methionine</keyword>
<dbReference type="STRING" id="1121476.SAMN02745751_01049"/>
<dbReference type="Gene3D" id="3.20.20.70">
    <property type="entry name" value="Aldolase class I"/>
    <property type="match status" value="1"/>
</dbReference>
<evidence type="ECO:0000256" key="2">
    <source>
        <dbReference type="ARBA" id="ARBA00017228"/>
    </source>
</evidence>
<gene>
    <name evidence="11" type="ORF">SAMN02745751_01049</name>
</gene>
<keyword evidence="6 9" id="KW-0408">Iron</keyword>
<dbReference type="PROSITE" id="PS51918">
    <property type="entry name" value="RADICAL_SAM"/>
    <property type="match status" value="1"/>
</dbReference>
<proteinExistence type="inferred from homology"/>
<dbReference type="SFLD" id="SFLDF00562">
    <property type="entry name" value="HemN-like__clustered_with_heat"/>
    <property type="match status" value="1"/>
</dbReference>
<name>A0A1M6DUN4_9FIRM</name>
<keyword evidence="5 9" id="KW-0479">Metal-binding</keyword>
<evidence type="ECO:0000256" key="3">
    <source>
        <dbReference type="ARBA" id="ARBA00022617"/>
    </source>
</evidence>
<dbReference type="GO" id="GO:0046872">
    <property type="term" value="F:metal ion binding"/>
    <property type="evidence" value="ECO:0007669"/>
    <property type="project" value="UniProtKB-UniRule"/>
</dbReference>
<accession>A0A1M6DUN4</accession>
<dbReference type="InterPro" id="IPR013785">
    <property type="entry name" value="Aldolase_TIM"/>
</dbReference>
<evidence type="ECO:0000256" key="4">
    <source>
        <dbReference type="ARBA" id="ARBA00022691"/>
    </source>
</evidence>
<protein>
    <recommendedName>
        <fullName evidence="2 9">Heme chaperone HemW</fullName>
    </recommendedName>
</protein>
<dbReference type="GO" id="GO:0006779">
    <property type="term" value="P:porphyrin-containing compound biosynthetic process"/>
    <property type="evidence" value="ECO:0007669"/>
    <property type="project" value="InterPro"/>
</dbReference>
<dbReference type="SFLD" id="SFLDF00288">
    <property type="entry name" value="HemN-like__clustered_with_nucl"/>
    <property type="match status" value="1"/>
</dbReference>
<dbReference type="Pfam" id="PF04055">
    <property type="entry name" value="Radical_SAM"/>
    <property type="match status" value="1"/>
</dbReference>
<evidence type="ECO:0000256" key="9">
    <source>
        <dbReference type="RuleBase" id="RU364116"/>
    </source>
</evidence>
<dbReference type="InterPro" id="IPR006638">
    <property type="entry name" value="Elp3/MiaA/NifB-like_rSAM"/>
</dbReference>
<dbReference type="EMBL" id="FQZL01000006">
    <property type="protein sequence ID" value="SHI76922.1"/>
    <property type="molecule type" value="Genomic_DNA"/>
</dbReference>
<evidence type="ECO:0000259" key="10">
    <source>
        <dbReference type="PROSITE" id="PS51918"/>
    </source>
</evidence>
<evidence type="ECO:0000313" key="11">
    <source>
        <dbReference type="EMBL" id="SHI76922.1"/>
    </source>
</evidence>
<evidence type="ECO:0000256" key="8">
    <source>
        <dbReference type="ARBA" id="ARBA00023186"/>
    </source>
</evidence>
<dbReference type="SFLD" id="SFLDG01082">
    <property type="entry name" value="B12-binding_domain_containing"/>
    <property type="match status" value="1"/>
</dbReference>
<comment type="similarity">
    <text evidence="1">Belongs to the anaerobic coproporphyrinogen-III oxidase family. HemW subfamily.</text>
</comment>
<dbReference type="SUPFAM" id="SSF102114">
    <property type="entry name" value="Radical SAM enzymes"/>
    <property type="match status" value="1"/>
</dbReference>
<evidence type="ECO:0000256" key="1">
    <source>
        <dbReference type="ARBA" id="ARBA00006100"/>
    </source>
</evidence>
<keyword evidence="9" id="KW-0004">4Fe-4S</keyword>
<dbReference type="CDD" id="cd01335">
    <property type="entry name" value="Radical_SAM"/>
    <property type="match status" value="1"/>
</dbReference>
<reference evidence="11 12" key="1">
    <citation type="submission" date="2016-11" db="EMBL/GenBank/DDBJ databases">
        <authorList>
            <person name="Jaros S."/>
            <person name="Januszkiewicz K."/>
            <person name="Wedrychowicz H."/>
        </authorList>
    </citation>
    <scope>NUCLEOTIDE SEQUENCE [LARGE SCALE GENOMIC DNA]</scope>
    <source>
        <strain evidence="11 12">DSM 17477</strain>
    </source>
</reference>
<dbReference type="InterPro" id="IPR010723">
    <property type="entry name" value="HemN_C"/>
</dbReference>
<dbReference type="SFLD" id="SFLDG01065">
    <property type="entry name" value="anaerobic_coproporphyrinogen-I"/>
    <property type="match status" value="1"/>
</dbReference>
<evidence type="ECO:0000256" key="5">
    <source>
        <dbReference type="ARBA" id="ARBA00022723"/>
    </source>
</evidence>
<keyword evidence="9" id="KW-0963">Cytoplasm</keyword>
<evidence type="ECO:0000256" key="6">
    <source>
        <dbReference type="ARBA" id="ARBA00023004"/>
    </source>
</evidence>
<dbReference type="SFLD" id="SFLDS00029">
    <property type="entry name" value="Radical_SAM"/>
    <property type="match status" value="1"/>
</dbReference>
<sequence>MKKLGLYIHIPFCRRKCLYCDFCSFVDLDESVEQRYAKALVDELKLYGKRFESHVVDSIFIGGGTPSLFRGGSIEYLMKSINKNLRIAKDCETTIEINPGTIDAKKAQAYKRAGINRISVGVQSLDDEVLKKIGRIHSRQEVFDTIEMLRETGFENISADIIFNLPGQNVESPVNDIKEILKTGIKHVSYYSLKLEEGTPMYSMFDRGEIRVCDDEDERRMYYSGRREMAEKGFLQYEISNFSLKGFESRHNLKYWNREEYLGLGLSAHSCLDDLRFSNTTDLDKYLKNIEFGKLEYETLEEIEKSEAEWEYMILGLRKTAGITYKDYEKNIVINRDRFNDKITALVEKGLIFNDGGSIRLTEKGLDLSNSVFIELMPD</sequence>
<evidence type="ECO:0000313" key="12">
    <source>
        <dbReference type="Proteomes" id="UP000184052"/>
    </source>
</evidence>
<feature type="domain" description="Radical SAM core" evidence="10">
    <location>
        <begin position="1"/>
        <end position="232"/>
    </location>
</feature>